<evidence type="ECO:0000259" key="13">
    <source>
        <dbReference type="Pfam" id="PF00768"/>
    </source>
</evidence>
<dbReference type="PRINTS" id="PR00725">
    <property type="entry name" value="DADACBPTASE1"/>
</dbReference>
<evidence type="ECO:0000256" key="11">
    <source>
        <dbReference type="SAM" id="Phobius"/>
    </source>
</evidence>
<keyword evidence="11" id="KW-1133">Transmembrane helix</keyword>
<dbReference type="RefSeq" id="WP_076473990.1">
    <property type="nucleotide sequence ID" value="NZ_FTNF01000034.1"/>
</dbReference>
<dbReference type="InterPro" id="IPR012338">
    <property type="entry name" value="Beta-lactam/transpept-like"/>
</dbReference>
<dbReference type="SUPFAM" id="SSF56601">
    <property type="entry name" value="beta-lactamase/transpeptidase-like"/>
    <property type="match status" value="1"/>
</dbReference>
<evidence type="ECO:0000256" key="1">
    <source>
        <dbReference type="ARBA" id="ARBA00007164"/>
    </source>
</evidence>
<gene>
    <name evidence="14" type="ORF">SAMN05444858_13437</name>
</gene>
<evidence type="ECO:0000313" key="14">
    <source>
        <dbReference type="EMBL" id="SIR98609.1"/>
    </source>
</evidence>
<evidence type="ECO:0000256" key="9">
    <source>
        <dbReference type="RuleBase" id="RU004016"/>
    </source>
</evidence>
<dbReference type="GO" id="GO:0009252">
    <property type="term" value="P:peptidoglycan biosynthetic process"/>
    <property type="evidence" value="ECO:0007669"/>
    <property type="project" value="UniProtKB-KW"/>
</dbReference>
<dbReference type="AlphaFoldDB" id="A0A1N7FE25"/>
<keyword evidence="14" id="KW-0645">Protease</keyword>
<keyword evidence="15" id="KW-1185">Reference proteome</keyword>
<dbReference type="PANTHER" id="PTHR21581">
    <property type="entry name" value="D-ALANYL-D-ALANINE CARBOXYPEPTIDASE"/>
    <property type="match status" value="1"/>
</dbReference>
<evidence type="ECO:0000256" key="7">
    <source>
        <dbReference type="PIRSR" id="PIRSR618044-1"/>
    </source>
</evidence>
<dbReference type="InterPro" id="IPR018044">
    <property type="entry name" value="Peptidase_S11"/>
</dbReference>
<dbReference type="InterPro" id="IPR001967">
    <property type="entry name" value="Peptidase_S11_N"/>
</dbReference>
<keyword evidence="6" id="KW-0961">Cell wall biogenesis/degradation</keyword>
<dbReference type="Proteomes" id="UP000186004">
    <property type="component" value="Unassembled WGS sequence"/>
</dbReference>
<dbReference type="GO" id="GO:0071555">
    <property type="term" value="P:cell wall organization"/>
    <property type="evidence" value="ECO:0007669"/>
    <property type="project" value="UniProtKB-KW"/>
</dbReference>
<feature type="transmembrane region" description="Helical" evidence="11">
    <location>
        <begin position="391"/>
        <end position="410"/>
    </location>
</feature>
<dbReference type="STRING" id="1198245.SAMN05444858_13437"/>
<feature type="active site" evidence="7">
    <location>
        <position position="181"/>
    </location>
</feature>
<evidence type="ECO:0000256" key="8">
    <source>
        <dbReference type="PIRSR" id="PIRSR618044-2"/>
    </source>
</evidence>
<evidence type="ECO:0000256" key="12">
    <source>
        <dbReference type="SAM" id="SignalP"/>
    </source>
</evidence>
<keyword evidence="11" id="KW-0812">Transmembrane</keyword>
<feature type="domain" description="Peptidase S11 D-alanyl-D-alanine carboxypeptidase A N-terminal" evidence="13">
    <location>
        <begin position="90"/>
        <end position="322"/>
    </location>
</feature>
<evidence type="ECO:0000256" key="4">
    <source>
        <dbReference type="ARBA" id="ARBA00022960"/>
    </source>
</evidence>
<dbReference type="Gene3D" id="3.40.710.10">
    <property type="entry name" value="DD-peptidase/beta-lactamase superfamily"/>
    <property type="match status" value="1"/>
</dbReference>
<dbReference type="PANTHER" id="PTHR21581:SF33">
    <property type="entry name" value="D-ALANYL-D-ALANINE CARBOXYPEPTIDASE DACB"/>
    <property type="match status" value="1"/>
</dbReference>
<comment type="similarity">
    <text evidence="1 9">Belongs to the peptidase S11 family.</text>
</comment>
<dbReference type="OrthoDB" id="3663940at2"/>
<feature type="binding site" evidence="8">
    <location>
        <position position="292"/>
    </location>
    <ligand>
        <name>substrate</name>
    </ligand>
</feature>
<feature type="region of interest" description="Disordered" evidence="10">
    <location>
        <begin position="353"/>
        <end position="389"/>
    </location>
</feature>
<keyword evidence="14" id="KW-0121">Carboxypeptidase</keyword>
<dbReference type="GO" id="GO:0006508">
    <property type="term" value="P:proteolysis"/>
    <property type="evidence" value="ECO:0007669"/>
    <property type="project" value="InterPro"/>
</dbReference>
<evidence type="ECO:0000256" key="6">
    <source>
        <dbReference type="ARBA" id="ARBA00023316"/>
    </source>
</evidence>
<feature type="signal peptide" evidence="12">
    <location>
        <begin position="1"/>
        <end position="25"/>
    </location>
</feature>
<dbReference type="GO" id="GO:0008360">
    <property type="term" value="P:regulation of cell shape"/>
    <property type="evidence" value="ECO:0007669"/>
    <property type="project" value="UniProtKB-KW"/>
</dbReference>
<feature type="region of interest" description="Disordered" evidence="10">
    <location>
        <begin position="25"/>
        <end position="70"/>
    </location>
</feature>
<proteinExistence type="inferred from homology"/>
<keyword evidence="2 12" id="KW-0732">Signal</keyword>
<feature type="active site" description="Acyl-ester intermediate" evidence="7">
    <location>
        <position position="124"/>
    </location>
</feature>
<dbReference type="Pfam" id="PF00768">
    <property type="entry name" value="Peptidase_S11"/>
    <property type="match status" value="1"/>
</dbReference>
<feature type="active site" description="Proton acceptor" evidence="7">
    <location>
        <position position="127"/>
    </location>
</feature>
<evidence type="ECO:0000256" key="10">
    <source>
        <dbReference type="SAM" id="MobiDB-lite"/>
    </source>
</evidence>
<keyword evidence="5" id="KW-0573">Peptidoglycan synthesis</keyword>
<sequence length="420" mass="42977">MRDRLLATMATAALLTVGVAVPAPAAPPAAARSGRAAQAGATPSVPCPRAAAPAVSRPTRPSPPPGVARDRAVGGAALATAGLVVPPGAPAPPKTTAISWLVADLDTGQVLGGCGPHEYGTPASVQKLLLAATMLPRLDPKQVVTVTDEDMDIEPGSSAVGLVEGGRYTVETVWLGLLLNSGNEAANVLARLGGGVDGAAGGVREMNAYAHRLGALQTHAVTPSGLDGRGQFTSAYDLALIARACFADPTFRRYALTEVARIPAQPAQRTKGFQIQNENQLIYNYPGALGGKTGFTDLARHTYVGAAERDGRRLVATLLGAEPRPRRGWEQGAALLDWGFSLPRTATVGRLVGPGELSATPTPDPIPPAGAAEARPAAASGPAGSGRSKSWSVGVLVAAATVILLTGLSWRRRVARRNAS</sequence>
<evidence type="ECO:0000313" key="15">
    <source>
        <dbReference type="Proteomes" id="UP000186004"/>
    </source>
</evidence>
<keyword evidence="4" id="KW-0133">Cell shape</keyword>
<evidence type="ECO:0000256" key="5">
    <source>
        <dbReference type="ARBA" id="ARBA00022984"/>
    </source>
</evidence>
<accession>A0A1N7FE25</accession>
<reference evidence="14 15" key="1">
    <citation type="submission" date="2017-01" db="EMBL/GenBank/DDBJ databases">
        <authorList>
            <person name="Mah S.A."/>
            <person name="Swanson W.J."/>
            <person name="Moy G.W."/>
            <person name="Vacquier V.D."/>
        </authorList>
    </citation>
    <scope>NUCLEOTIDE SEQUENCE [LARGE SCALE GENOMIC DNA]</scope>
    <source>
        <strain evidence="14 15">DSM 45758</strain>
    </source>
</reference>
<dbReference type="GO" id="GO:0009002">
    <property type="term" value="F:serine-type D-Ala-D-Ala carboxypeptidase activity"/>
    <property type="evidence" value="ECO:0007669"/>
    <property type="project" value="InterPro"/>
</dbReference>
<feature type="compositionally biased region" description="Low complexity" evidence="10">
    <location>
        <begin position="369"/>
        <end position="389"/>
    </location>
</feature>
<organism evidence="14 15">
    <name type="scientific">Micromonospora avicenniae</name>
    <dbReference type="NCBI Taxonomy" id="1198245"/>
    <lineage>
        <taxon>Bacteria</taxon>
        <taxon>Bacillati</taxon>
        <taxon>Actinomycetota</taxon>
        <taxon>Actinomycetes</taxon>
        <taxon>Micromonosporales</taxon>
        <taxon>Micromonosporaceae</taxon>
        <taxon>Micromonospora</taxon>
    </lineage>
</organism>
<keyword evidence="3" id="KW-0378">Hydrolase</keyword>
<feature type="compositionally biased region" description="Low complexity" evidence="10">
    <location>
        <begin position="25"/>
        <end position="42"/>
    </location>
</feature>
<dbReference type="EMBL" id="FTNF01000034">
    <property type="protein sequence ID" value="SIR98609.1"/>
    <property type="molecule type" value="Genomic_DNA"/>
</dbReference>
<keyword evidence="11" id="KW-0472">Membrane</keyword>
<protein>
    <submittedName>
        <fullName evidence="14">D-alanyl-D-alanine carboxypeptidase (Penicillin-binding protein 5/6)</fullName>
    </submittedName>
</protein>
<name>A0A1N7FE25_9ACTN</name>
<evidence type="ECO:0000256" key="3">
    <source>
        <dbReference type="ARBA" id="ARBA00022801"/>
    </source>
</evidence>
<feature type="chain" id="PRO_5013383342" evidence="12">
    <location>
        <begin position="26"/>
        <end position="420"/>
    </location>
</feature>
<evidence type="ECO:0000256" key="2">
    <source>
        <dbReference type="ARBA" id="ARBA00022729"/>
    </source>
</evidence>